<evidence type="ECO:0000313" key="3">
    <source>
        <dbReference type="Proteomes" id="UP000748531"/>
    </source>
</evidence>
<proteinExistence type="predicted"/>
<comment type="caution">
    <text evidence="2">The sequence shown here is derived from an EMBL/GenBank/DDBJ whole genome shotgun (WGS) entry which is preliminary data.</text>
</comment>
<dbReference type="OrthoDB" id="6283332at2759"/>
<feature type="compositionally biased region" description="Polar residues" evidence="1">
    <location>
        <begin position="41"/>
        <end position="51"/>
    </location>
</feature>
<keyword evidence="3" id="KW-1185">Reference proteome</keyword>
<dbReference type="PANTHER" id="PTHR47331">
    <property type="entry name" value="PHD-TYPE DOMAIN-CONTAINING PROTEIN"/>
    <property type="match status" value="1"/>
</dbReference>
<feature type="non-terminal residue" evidence="2">
    <location>
        <position position="1"/>
    </location>
</feature>
<name>A0A8J4T3F7_9TREM</name>
<dbReference type="EMBL" id="LUCH01005978">
    <property type="protein sequence ID" value="KAF5397636.1"/>
    <property type="molecule type" value="Genomic_DNA"/>
</dbReference>
<organism evidence="2 3">
    <name type="scientific">Paragonimus heterotremus</name>
    <dbReference type="NCBI Taxonomy" id="100268"/>
    <lineage>
        <taxon>Eukaryota</taxon>
        <taxon>Metazoa</taxon>
        <taxon>Spiralia</taxon>
        <taxon>Lophotrochozoa</taxon>
        <taxon>Platyhelminthes</taxon>
        <taxon>Trematoda</taxon>
        <taxon>Digenea</taxon>
        <taxon>Plagiorchiida</taxon>
        <taxon>Troglotremata</taxon>
        <taxon>Troglotrematidae</taxon>
        <taxon>Paragonimus</taxon>
    </lineage>
</organism>
<evidence type="ECO:0000256" key="1">
    <source>
        <dbReference type="SAM" id="MobiDB-lite"/>
    </source>
</evidence>
<gene>
    <name evidence="2" type="ORF">PHET_09325</name>
</gene>
<protein>
    <submittedName>
        <fullName evidence="2">Uncharacterized protein</fullName>
    </submittedName>
</protein>
<dbReference type="PANTHER" id="PTHR47331:SF5">
    <property type="entry name" value="RIBONUCLEASE H"/>
    <property type="match status" value="1"/>
</dbReference>
<accession>A0A8J4T3F7</accession>
<feature type="region of interest" description="Disordered" evidence="1">
    <location>
        <begin position="41"/>
        <end position="63"/>
    </location>
</feature>
<evidence type="ECO:0000313" key="2">
    <source>
        <dbReference type="EMBL" id="KAF5397636.1"/>
    </source>
</evidence>
<dbReference type="AlphaFoldDB" id="A0A8J4T3F7"/>
<sequence>SAEGAAHANCGYIEDAHRGVILGVNPVRVVGPTDDILTDAFSDSGSDTTLVSPEPGDPPNLAGKPPQLKVTTVAGLHVIPGEAVPLKIRSLDSKDEVAVDRVYSVPSLRMRSQADAVRSEICKRPQFKSIPKCKIPSKRVTSVIGNGILRANCALDQRLVGIWQPYSRKTFLDWMLLGLLGCHERKLIDVNCSQRIDASTAEHIQRLYNMKFADTEKFTCSQPVKADSAASIAKNTTLLTNGHYAIALPWRHAETKLPNNRMVAGKCLQNLNNGIIRDSDHVSRKQ</sequence>
<reference evidence="2" key="1">
    <citation type="submission" date="2019-05" db="EMBL/GenBank/DDBJ databases">
        <title>Annotation for the trematode Paragonimus heterotremus.</title>
        <authorList>
            <person name="Choi Y.-J."/>
        </authorList>
    </citation>
    <scope>NUCLEOTIDE SEQUENCE</scope>
    <source>
        <strain evidence="2">LC</strain>
    </source>
</reference>
<dbReference type="Proteomes" id="UP000748531">
    <property type="component" value="Unassembled WGS sequence"/>
</dbReference>